<name>A0A813JZ28_POLGL</name>
<feature type="non-terminal residue" evidence="1">
    <location>
        <position position="1"/>
    </location>
</feature>
<dbReference type="Proteomes" id="UP000626109">
    <property type="component" value="Unassembled WGS sequence"/>
</dbReference>
<gene>
    <name evidence="1" type="ORF">PGLA2088_LOCUS26496</name>
</gene>
<organism evidence="1 2">
    <name type="scientific">Polarella glacialis</name>
    <name type="common">Dinoflagellate</name>
    <dbReference type="NCBI Taxonomy" id="89957"/>
    <lineage>
        <taxon>Eukaryota</taxon>
        <taxon>Sar</taxon>
        <taxon>Alveolata</taxon>
        <taxon>Dinophyceae</taxon>
        <taxon>Suessiales</taxon>
        <taxon>Suessiaceae</taxon>
        <taxon>Polarella</taxon>
    </lineage>
</organism>
<protein>
    <submittedName>
        <fullName evidence="1">Uncharacterized protein</fullName>
    </submittedName>
</protein>
<evidence type="ECO:0000313" key="1">
    <source>
        <dbReference type="EMBL" id="CAE8689541.1"/>
    </source>
</evidence>
<feature type="non-terminal residue" evidence="1">
    <location>
        <position position="152"/>
    </location>
</feature>
<dbReference type="AlphaFoldDB" id="A0A813JZ28"/>
<dbReference type="EMBL" id="CAJNNW010027087">
    <property type="protein sequence ID" value="CAE8689541.1"/>
    <property type="molecule type" value="Genomic_DNA"/>
</dbReference>
<accession>A0A813JZ28</accession>
<evidence type="ECO:0000313" key="2">
    <source>
        <dbReference type="Proteomes" id="UP000626109"/>
    </source>
</evidence>
<comment type="caution">
    <text evidence="1">The sequence shown here is derived from an EMBL/GenBank/DDBJ whole genome shotgun (WGS) entry which is preliminary data.</text>
</comment>
<proteinExistence type="predicted"/>
<reference evidence="1" key="1">
    <citation type="submission" date="2021-02" db="EMBL/GenBank/DDBJ databases">
        <authorList>
            <person name="Dougan E. K."/>
            <person name="Rhodes N."/>
            <person name="Thang M."/>
            <person name="Chan C."/>
        </authorList>
    </citation>
    <scope>NUCLEOTIDE SEQUENCE</scope>
</reference>
<sequence>ELRLHAAFELKALAEIRNDGLGLVCRQSRRLGLSTDQAVQAGLMMLHKRLLDEAPLGEESFSLLGSSAACGGRVEQSEAQLASAWAEARPSSFLSFTARLGCTSCELEAVSNFVNKGGLERSEEAHAFAALAEVRCAAQGQEAAEWSPTDSE</sequence>